<protein>
    <submittedName>
        <fullName evidence="7">N-acetylglucosamine-6-phosphate deacetylase</fullName>
        <ecNumber evidence="7">3.5.1.25</ecNumber>
    </submittedName>
</protein>
<dbReference type="PANTHER" id="PTHR11113:SF14">
    <property type="entry name" value="N-ACETYLGLUCOSAMINE-6-PHOSPHATE DEACETYLASE"/>
    <property type="match status" value="1"/>
</dbReference>
<keyword evidence="3 5" id="KW-0378">Hydrolase</keyword>
<evidence type="ECO:0000259" key="6">
    <source>
        <dbReference type="Pfam" id="PF01979"/>
    </source>
</evidence>
<evidence type="ECO:0000256" key="2">
    <source>
        <dbReference type="ARBA" id="ARBA00022723"/>
    </source>
</evidence>
<dbReference type="RefSeq" id="WP_144538455.1">
    <property type="nucleotide sequence ID" value="NZ_JACSQO010000003.1"/>
</dbReference>
<evidence type="ECO:0000313" key="8">
    <source>
        <dbReference type="Proteomes" id="UP000640786"/>
    </source>
</evidence>
<organism evidence="7 8">
    <name type="scientific">Psychrobacillus faecigallinarum</name>
    <dbReference type="NCBI Taxonomy" id="2762235"/>
    <lineage>
        <taxon>Bacteria</taxon>
        <taxon>Bacillati</taxon>
        <taxon>Bacillota</taxon>
        <taxon>Bacilli</taxon>
        <taxon>Bacillales</taxon>
        <taxon>Bacillaceae</taxon>
        <taxon>Psychrobacillus</taxon>
    </lineage>
</organism>
<dbReference type="Pfam" id="PF01979">
    <property type="entry name" value="Amidohydro_1"/>
    <property type="match status" value="1"/>
</dbReference>
<dbReference type="InterPro" id="IPR003764">
    <property type="entry name" value="GlcNAc_6-P_deAcase"/>
</dbReference>
<dbReference type="SUPFAM" id="SSF51556">
    <property type="entry name" value="Metallo-dependent hydrolases"/>
    <property type="match status" value="1"/>
</dbReference>
<dbReference type="PIRSF" id="PIRSF038994">
    <property type="entry name" value="NagA"/>
    <property type="match status" value="1"/>
</dbReference>
<evidence type="ECO:0000313" key="7">
    <source>
        <dbReference type="EMBL" id="MBD7944252.1"/>
    </source>
</evidence>
<dbReference type="GO" id="GO:0008448">
    <property type="term" value="F:N-acetylglucosamine-6-phosphate deacetylase activity"/>
    <property type="evidence" value="ECO:0007669"/>
    <property type="project" value="UniProtKB-EC"/>
</dbReference>
<evidence type="ECO:0000256" key="3">
    <source>
        <dbReference type="ARBA" id="ARBA00022801"/>
    </source>
</evidence>
<dbReference type="InterPro" id="IPR032466">
    <property type="entry name" value="Metal_Hydrolase"/>
</dbReference>
<evidence type="ECO:0000256" key="4">
    <source>
        <dbReference type="ARBA" id="ARBA00023277"/>
    </source>
</evidence>
<reference evidence="7 8" key="1">
    <citation type="submission" date="2020-08" db="EMBL/GenBank/DDBJ databases">
        <title>A Genomic Blueprint of the Chicken Gut Microbiome.</title>
        <authorList>
            <person name="Gilroy R."/>
            <person name="Ravi A."/>
            <person name="Getino M."/>
            <person name="Pursley I."/>
            <person name="Horton D.L."/>
            <person name="Alikhan N.-F."/>
            <person name="Baker D."/>
            <person name="Gharbi K."/>
            <person name="Hall N."/>
            <person name="Watson M."/>
            <person name="Adriaenssens E.M."/>
            <person name="Foster-Nyarko E."/>
            <person name="Jarju S."/>
            <person name="Secka A."/>
            <person name="Antonio M."/>
            <person name="Oren A."/>
            <person name="Chaudhuri R."/>
            <person name="La Ragione R.M."/>
            <person name="Hildebrand F."/>
            <person name="Pallen M.J."/>
        </authorList>
    </citation>
    <scope>NUCLEOTIDE SEQUENCE [LARGE SCALE GENOMIC DNA]</scope>
    <source>
        <strain evidence="7 8">Sa2BUA9</strain>
    </source>
</reference>
<dbReference type="Proteomes" id="UP000640786">
    <property type="component" value="Unassembled WGS sequence"/>
</dbReference>
<keyword evidence="4 5" id="KW-0119">Carbohydrate metabolism</keyword>
<dbReference type="SUPFAM" id="SSF51338">
    <property type="entry name" value="Composite domain of metallo-dependent hydrolases"/>
    <property type="match status" value="1"/>
</dbReference>
<dbReference type="EMBL" id="JACSQO010000003">
    <property type="protein sequence ID" value="MBD7944252.1"/>
    <property type="molecule type" value="Genomic_DNA"/>
</dbReference>
<dbReference type="NCBIfam" id="TIGR00221">
    <property type="entry name" value="nagA"/>
    <property type="match status" value="1"/>
</dbReference>
<comment type="similarity">
    <text evidence="1 5">Belongs to the metallo-dependent hydrolases superfamily. NagA family.</text>
</comment>
<name>A0ABR8R8Y5_9BACI</name>
<sequence length="388" mass="42487">MSNYLIQNVQICAEDGRLIDGDILIMNEKIACISEGKIEGYEGAILDGRGYVAMPGFIDIHIHGAVGADFMDGEIDATERISAYLPQEGTTSFLATTITHSQERIQQSVDVNTSFLKKSNEEQGAEMLGFHLEGPFIHPEQAGAQPIQHIQKPSVSLLKTWFGEHLAQLKVVTLAPELDEEFKMLQFLQEQGVISSAGHSKASYLEVNDAVQNGLSHLTHFTNAMTGLHHREIGMVGAGFMNDSLFCEIIADGIHLSDDMLQLVMKVIGTDRIILITDSMRAKGLPDGIYTLGDQKVKVVDRTATLENGTLAGSVLKMNEGMRRIQSLTNLPLHELVKITSTNAAKRLGIDNRKGSLAVGKDADIVLLNDSFEVQYTFCRGRLSYSNG</sequence>
<comment type="caution">
    <text evidence="7">The sequence shown here is derived from an EMBL/GenBank/DDBJ whole genome shotgun (WGS) entry which is preliminary data.</text>
</comment>
<evidence type="ECO:0000256" key="5">
    <source>
        <dbReference type="PIRNR" id="PIRNR038994"/>
    </source>
</evidence>
<evidence type="ECO:0000256" key="1">
    <source>
        <dbReference type="ARBA" id="ARBA00010716"/>
    </source>
</evidence>
<dbReference type="InterPro" id="IPR011059">
    <property type="entry name" value="Metal-dep_hydrolase_composite"/>
</dbReference>
<keyword evidence="2" id="KW-0479">Metal-binding</keyword>
<feature type="domain" description="Amidohydrolase-related" evidence="6">
    <location>
        <begin position="53"/>
        <end position="383"/>
    </location>
</feature>
<dbReference type="CDD" id="cd00854">
    <property type="entry name" value="NagA"/>
    <property type="match status" value="1"/>
</dbReference>
<gene>
    <name evidence="7" type="primary">nagA</name>
    <name evidence="7" type="ORF">H9650_08985</name>
</gene>
<dbReference type="InterPro" id="IPR006680">
    <property type="entry name" value="Amidohydro-rel"/>
</dbReference>
<proteinExistence type="inferred from homology"/>
<dbReference type="EC" id="3.5.1.25" evidence="7"/>
<dbReference type="PANTHER" id="PTHR11113">
    <property type="entry name" value="N-ACETYLGLUCOSAMINE-6-PHOSPHATE DEACETYLASE"/>
    <property type="match status" value="1"/>
</dbReference>
<keyword evidence="8" id="KW-1185">Reference proteome</keyword>
<dbReference type="Gene3D" id="3.20.20.140">
    <property type="entry name" value="Metal-dependent hydrolases"/>
    <property type="match status" value="1"/>
</dbReference>
<accession>A0ABR8R8Y5</accession>
<dbReference type="Gene3D" id="2.30.40.10">
    <property type="entry name" value="Urease, subunit C, domain 1"/>
    <property type="match status" value="1"/>
</dbReference>